<dbReference type="EMBL" id="JBJKBG010000005">
    <property type="protein sequence ID" value="KAL3738766.1"/>
    <property type="molecule type" value="Genomic_DNA"/>
</dbReference>
<feature type="signal peptide" evidence="3">
    <location>
        <begin position="1"/>
        <end position="23"/>
    </location>
</feature>
<feature type="region of interest" description="Disordered" evidence="1">
    <location>
        <begin position="100"/>
        <end position="152"/>
    </location>
</feature>
<keyword evidence="3" id="KW-0732">Signal</keyword>
<feature type="compositionally biased region" description="Acidic residues" evidence="1">
    <location>
        <begin position="108"/>
        <end position="146"/>
    </location>
</feature>
<keyword evidence="2" id="KW-0472">Membrane</keyword>
<evidence type="ECO:0000313" key="4">
    <source>
        <dbReference type="EMBL" id="KAL3738766.1"/>
    </source>
</evidence>
<evidence type="ECO:0000256" key="3">
    <source>
        <dbReference type="SAM" id="SignalP"/>
    </source>
</evidence>
<proteinExistence type="predicted"/>
<feature type="transmembrane region" description="Helical" evidence="2">
    <location>
        <begin position="50"/>
        <end position="67"/>
    </location>
</feature>
<keyword evidence="2" id="KW-1133">Transmembrane helix</keyword>
<sequence length="176" mass="20010">MKRLAHLSCFLFLVLLCTSVASSILLFDISVTSHNVFVSTFMLVVRLNRAIGKVVFSFMGVVIFLGFRRSSKQMTSGDIDGMFFVPHSPEYVDHEIMLVQEENKEGGDSDNDEDDECSGSDGYEEDNDDDMESEEDEDSEAEEGDGDLERRSEEFIAKMNSKWREELLHERLLCVV</sequence>
<evidence type="ECO:0000256" key="2">
    <source>
        <dbReference type="SAM" id="Phobius"/>
    </source>
</evidence>
<evidence type="ECO:0000256" key="1">
    <source>
        <dbReference type="SAM" id="MobiDB-lite"/>
    </source>
</evidence>
<accession>A0ABD3KFV1</accession>
<dbReference type="AlphaFoldDB" id="A0ABD3KFV1"/>
<protein>
    <submittedName>
        <fullName evidence="4">Uncharacterized protein</fullName>
    </submittedName>
</protein>
<organism evidence="4 5">
    <name type="scientific">Eucalyptus globulus</name>
    <name type="common">Tasmanian blue gum</name>
    <dbReference type="NCBI Taxonomy" id="34317"/>
    <lineage>
        <taxon>Eukaryota</taxon>
        <taxon>Viridiplantae</taxon>
        <taxon>Streptophyta</taxon>
        <taxon>Embryophyta</taxon>
        <taxon>Tracheophyta</taxon>
        <taxon>Spermatophyta</taxon>
        <taxon>Magnoliopsida</taxon>
        <taxon>eudicotyledons</taxon>
        <taxon>Gunneridae</taxon>
        <taxon>Pentapetalae</taxon>
        <taxon>rosids</taxon>
        <taxon>malvids</taxon>
        <taxon>Myrtales</taxon>
        <taxon>Myrtaceae</taxon>
        <taxon>Myrtoideae</taxon>
        <taxon>Eucalypteae</taxon>
        <taxon>Eucalyptus</taxon>
    </lineage>
</organism>
<dbReference type="Proteomes" id="UP001634007">
    <property type="component" value="Unassembled WGS sequence"/>
</dbReference>
<dbReference type="PANTHER" id="PTHR36595:SF2">
    <property type="entry name" value="SERINE_THREONINE-PROTEIN KINASE FHKB-RELATED"/>
    <property type="match status" value="1"/>
</dbReference>
<name>A0ABD3KFV1_EUCGL</name>
<dbReference type="PANTHER" id="PTHR36595">
    <property type="entry name" value="TRANSMEMBRANE PROTEIN"/>
    <property type="match status" value="1"/>
</dbReference>
<evidence type="ECO:0000313" key="5">
    <source>
        <dbReference type="Proteomes" id="UP001634007"/>
    </source>
</evidence>
<reference evidence="4 5" key="1">
    <citation type="submission" date="2024-11" db="EMBL/GenBank/DDBJ databases">
        <title>Chromosome-level genome assembly of Eucalyptus globulus Labill. provides insights into its genome evolution.</title>
        <authorList>
            <person name="Li X."/>
        </authorList>
    </citation>
    <scope>NUCLEOTIDE SEQUENCE [LARGE SCALE GENOMIC DNA]</scope>
    <source>
        <strain evidence="4">CL2024</strain>
        <tissue evidence="4">Fresh tender leaves</tissue>
    </source>
</reference>
<keyword evidence="2" id="KW-0812">Transmembrane</keyword>
<comment type="caution">
    <text evidence="4">The sequence shown here is derived from an EMBL/GenBank/DDBJ whole genome shotgun (WGS) entry which is preliminary data.</text>
</comment>
<keyword evidence="5" id="KW-1185">Reference proteome</keyword>
<gene>
    <name evidence="4" type="ORF">ACJRO7_020181</name>
</gene>
<feature type="chain" id="PRO_5044774312" evidence="3">
    <location>
        <begin position="24"/>
        <end position="176"/>
    </location>
</feature>